<proteinExistence type="inferred from homology"/>
<evidence type="ECO:0000256" key="2">
    <source>
        <dbReference type="ARBA" id="ARBA00009322"/>
    </source>
</evidence>
<keyword evidence="8" id="KW-1185">Reference proteome</keyword>
<dbReference type="PANTHER" id="PTHR36959">
    <property type="entry name" value="ALTERED INHERITANCE OF MITOCHONDRIA PROTEIN 24, MITOCHONDRIAL"/>
    <property type="match status" value="1"/>
</dbReference>
<reference evidence="7 8" key="1">
    <citation type="submission" date="2013-02" db="EMBL/GenBank/DDBJ databases">
        <title>Genome sequence of Candida maltosa Xu316, a potential industrial strain for xylitol and ethanol production.</title>
        <authorList>
            <person name="Yu J."/>
            <person name="Wang Q."/>
            <person name="Geng X."/>
            <person name="Bao W."/>
            <person name="He P."/>
            <person name="Cai J."/>
        </authorList>
    </citation>
    <scope>NUCLEOTIDE SEQUENCE [LARGE SCALE GENOMIC DNA]</scope>
    <source>
        <strain evidence="8">Xu316</strain>
    </source>
</reference>
<gene>
    <name evidence="7" type="ORF">G210_3511</name>
</gene>
<evidence type="ECO:0000256" key="4">
    <source>
        <dbReference type="ARBA" id="ARBA00022946"/>
    </source>
</evidence>
<comment type="similarity">
    <text evidence="2 6">Belongs to the AIM24 family.</text>
</comment>
<dbReference type="GO" id="GO:0007007">
    <property type="term" value="P:inner mitochondrial membrane organization"/>
    <property type="evidence" value="ECO:0007669"/>
    <property type="project" value="TreeGrafter"/>
</dbReference>
<name>M3JV27_CANMX</name>
<comment type="subcellular location">
    <subcellularLocation>
        <location evidence="1 6">Mitochondrion</location>
    </subcellularLocation>
</comment>
<evidence type="ECO:0000313" key="7">
    <source>
        <dbReference type="EMBL" id="EMG46239.1"/>
    </source>
</evidence>
<evidence type="ECO:0000256" key="5">
    <source>
        <dbReference type="ARBA" id="ARBA00023128"/>
    </source>
</evidence>
<keyword evidence="5 6" id="KW-0496">Mitochondrion</keyword>
<evidence type="ECO:0000256" key="3">
    <source>
        <dbReference type="ARBA" id="ARBA00013287"/>
    </source>
</evidence>
<dbReference type="eggNOG" id="ENOG502RXC5">
    <property type="taxonomic scope" value="Eukaryota"/>
</dbReference>
<dbReference type="HOGENOM" id="CLU_040665_0_0_1"/>
<organism evidence="7 8">
    <name type="scientific">Candida maltosa (strain Xu316)</name>
    <name type="common">Yeast</name>
    <dbReference type="NCBI Taxonomy" id="1245528"/>
    <lineage>
        <taxon>Eukaryota</taxon>
        <taxon>Fungi</taxon>
        <taxon>Dikarya</taxon>
        <taxon>Ascomycota</taxon>
        <taxon>Saccharomycotina</taxon>
        <taxon>Pichiomycetes</taxon>
        <taxon>Debaryomycetaceae</taxon>
        <taxon>Candida/Lodderomyces clade</taxon>
        <taxon>Candida</taxon>
    </lineage>
</organism>
<evidence type="ECO:0000256" key="6">
    <source>
        <dbReference type="RuleBase" id="RU363045"/>
    </source>
</evidence>
<comment type="caution">
    <text evidence="7">The sequence shown here is derived from an EMBL/GenBank/DDBJ whole genome shotgun (WGS) entry which is preliminary data.</text>
</comment>
<dbReference type="Proteomes" id="UP000011777">
    <property type="component" value="Unassembled WGS sequence"/>
</dbReference>
<dbReference type="AlphaFoldDB" id="M3JV27"/>
<protein>
    <recommendedName>
        <fullName evidence="3 6">Altered inheritance of mitochondria protein 24, mitochondrial</fullName>
    </recommendedName>
</protein>
<dbReference type="Pfam" id="PF01987">
    <property type="entry name" value="AIM24"/>
    <property type="match status" value="1"/>
</dbReference>
<keyword evidence="4" id="KW-0809">Transit peptide</keyword>
<dbReference type="OMA" id="NGPYDLQ"/>
<evidence type="ECO:0000256" key="1">
    <source>
        <dbReference type="ARBA" id="ARBA00004173"/>
    </source>
</evidence>
<sequence>MLTTNKPCIRQLSQLTFRRFISINQSSIPTTPQNEPDLTKTTTIPANIREAQELTSYRSLETPEFTALNTPPSIISINTPPSVPIHIRRGSLLSIYGLHEISTLESVRSSLEFPMFWKRLMYGGYVSGYQKLISTTPFSVLVSSLSRNDHAKKGGNKSFANLILDGTTDWAVLERNAIQVYCGNSLVLGMYRIPNFISKKLSKKITASGGGGGGKRDKTGLFSWFKSGYCLISGRGKVGLVGNGSVYNLNLNENEEILINKENLLAISVNGPYDLQNCIVKYEFPVSNALQGDVTAPIKKPVLLEPTTWGQVVYRTRQVGNWLLDSWKLIQKYTIGIKSTSYNYLVGNQEFVKVIGPRNLLLQSNTQSGTYLPPIRRRSIETVIPSNTEQTTTTPVTKSSNDYLNYVTIEKGKGAVFKSTPDFSETVKNIANK</sequence>
<dbReference type="InterPro" id="IPR002838">
    <property type="entry name" value="AIM24"/>
</dbReference>
<evidence type="ECO:0000313" key="8">
    <source>
        <dbReference type="Proteomes" id="UP000011777"/>
    </source>
</evidence>
<dbReference type="EMBL" id="AOGT01002071">
    <property type="protein sequence ID" value="EMG46239.1"/>
    <property type="molecule type" value="Genomic_DNA"/>
</dbReference>
<accession>M3JV27</accession>
<dbReference type="OrthoDB" id="5295771at2759"/>
<dbReference type="GO" id="GO:0005743">
    <property type="term" value="C:mitochondrial inner membrane"/>
    <property type="evidence" value="ECO:0007669"/>
    <property type="project" value="TreeGrafter"/>
</dbReference>
<dbReference type="PANTHER" id="PTHR36959:SF2">
    <property type="entry name" value="ALTERED INHERITANCE OF MITOCHONDRIA PROTEIN 24, MITOCHONDRIAL"/>
    <property type="match status" value="1"/>
</dbReference>